<sequence>MRLDVKIKELTFLLAAMLALGMHMGEALQHLMLFVCTRIISDRAVVAST</sequence>
<name>A0A6A3I1H6_9STRA</name>
<dbReference type="AlphaFoldDB" id="A0A6A3I1H6"/>
<dbReference type="Proteomes" id="UP000434957">
    <property type="component" value="Unassembled WGS sequence"/>
</dbReference>
<comment type="caution">
    <text evidence="1">The sequence shown here is derived from an EMBL/GenBank/DDBJ whole genome shotgun (WGS) entry which is preliminary data.</text>
</comment>
<reference evidence="1 4" key="1">
    <citation type="submission" date="2018-09" db="EMBL/GenBank/DDBJ databases">
        <title>Genomic investigation of the strawberry pathogen Phytophthora fragariae indicates pathogenicity is determined by transcriptional variation in three key races.</title>
        <authorList>
            <person name="Adams T.M."/>
            <person name="Armitage A.D."/>
            <person name="Sobczyk M.K."/>
            <person name="Bates H.J."/>
            <person name="Dunwell J.M."/>
            <person name="Nellist C.F."/>
            <person name="Harrison R.J."/>
        </authorList>
    </citation>
    <scope>NUCLEOTIDE SEQUENCE [LARGE SCALE GENOMIC DNA]</scope>
    <source>
        <strain evidence="1 4">SCRP324</strain>
        <strain evidence="2 3">SCRP333</strain>
    </source>
</reference>
<proteinExistence type="predicted"/>
<dbReference type="Proteomes" id="UP000435112">
    <property type="component" value="Unassembled WGS sequence"/>
</dbReference>
<accession>A0A6A3I1H6</accession>
<gene>
    <name evidence="1" type="ORF">PR002_g25980</name>
    <name evidence="2" type="ORF">PR003_g26803</name>
</gene>
<keyword evidence="3" id="KW-1185">Reference proteome</keyword>
<evidence type="ECO:0000313" key="1">
    <source>
        <dbReference type="EMBL" id="KAE8974214.1"/>
    </source>
</evidence>
<dbReference type="EMBL" id="QXFT01003561">
    <property type="protein sequence ID" value="KAE9284634.1"/>
    <property type="molecule type" value="Genomic_DNA"/>
</dbReference>
<evidence type="ECO:0000313" key="2">
    <source>
        <dbReference type="EMBL" id="KAE9284634.1"/>
    </source>
</evidence>
<dbReference type="EMBL" id="QXFU01003585">
    <property type="protein sequence ID" value="KAE8974214.1"/>
    <property type="molecule type" value="Genomic_DNA"/>
</dbReference>
<evidence type="ECO:0000313" key="4">
    <source>
        <dbReference type="Proteomes" id="UP000435112"/>
    </source>
</evidence>
<organism evidence="1 4">
    <name type="scientific">Phytophthora rubi</name>
    <dbReference type="NCBI Taxonomy" id="129364"/>
    <lineage>
        <taxon>Eukaryota</taxon>
        <taxon>Sar</taxon>
        <taxon>Stramenopiles</taxon>
        <taxon>Oomycota</taxon>
        <taxon>Peronosporomycetes</taxon>
        <taxon>Peronosporales</taxon>
        <taxon>Peronosporaceae</taxon>
        <taxon>Phytophthora</taxon>
    </lineage>
</organism>
<evidence type="ECO:0000313" key="3">
    <source>
        <dbReference type="Proteomes" id="UP000434957"/>
    </source>
</evidence>
<protein>
    <submittedName>
        <fullName evidence="1">Uncharacterized protein</fullName>
    </submittedName>
</protein>